<dbReference type="KEGG" id="sdn:Sden_1379"/>
<dbReference type="InterPro" id="IPR011057">
    <property type="entry name" value="Mss4-like_sf"/>
</dbReference>
<keyword evidence="3" id="KW-0862">Zinc</keyword>
<dbReference type="AlphaFoldDB" id="Q12PG1"/>
<reference evidence="6 7" key="1">
    <citation type="submission" date="2006-03" db="EMBL/GenBank/DDBJ databases">
        <title>Complete sequence of Shewanella denitrificans OS217.</title>
        <authorList>
            <consortium name="US DOE Joint Genome Institute"/>
            <person name="Copeland A."/>
            <person name="Lucas S."/>
            <person name="Lapidus A."/>
            <person name="Barry K."/>
            <person name="Detter J.C."/>
            <person name="Glavina del Rio T."/>
            <person name="Hammon N."/>
            <person name="Israni S."/>
            <person name="Dalin E."/>
            <person name="Tice H."/>
            <person name="Pitluck S."/>
            <person name="Brettin T."/>
            <person name="Bruce D."/>
            <person name="Han C."/>
            <person name="Tapia R."/>
            <person name="Gilna P."/>
            <person name="Kiss H."/>
            <person name="Schmutz J."/>
            <person name="Larimer F."/>
            <person name="Land M."/>
            <person name="Hauser L."/>
            <person name="Kyrpides N."/>
            <person name="Lykidis A."/>
            <person name="Richardson P."/>
        </authorList>
    </citation>
    <scope>NUCLEOTIDE SEQUENCE [LARGE SCALE GENOMIC DNA]</scope>
    <source>
        <strain evidence="7">OS217 / ATCC BAA-1090 / DSM 15013</strain>
    </source>
</reference>
<gene>
    <name evidence="6" type="ordered locus">Sden_1379</name>
</gene>
<dbReference type="PANTHER" id="PTHR33337:SF40">
    <property type="entry name" value="CENP-V_GFA DOMAIN-CONTAINING PROTEIN-RELATED"/>
    <property type="match status" value="1"/>
</dbReference>
<evidence type="ECO:0000259" key="5">
    <source>
        <dbReference type="PROSITE" id="PS51891"/>
    </source>
</evidence>
<dbReference type="GO" id="GO:0046872">
    <property type="term" value="F:metal ion binding"/>
    <property type="evidence" value="ECO:0007669"/>
    <property type="project" value="UniProtKB-KW"/>
</dbReference>
<keyword evidence="7" id="KW-1185">Reference proteome</keyword>
<dbReference type="InterPro" id="IPR006913">
    <property type="entry name" value="CENP-V/GFA"/>
</dbReference>
<dbReference type="eggNOG" id="COG3791">
    <property type="taxonomic scope" value="Bacteria"/>
</dbReference>
<dbReference type="PROSITE" id="PS51891">
    <property type="entry name" value="CENP_V_GFA"/>
    <property type="match status" value="1"/>
</dbReference>
<evidence type="ECO:0000256" key="1">
    <source>
        <dbReference type="ARBA" id="ARBA00005495"/>
    </source>
</evidence>
<keyword evidence="2" id="KW-0479">Metal-binding</keyword>
<dbReference type="Proteomes" id="UP000001982">
    <property type="component" value="Chromosome"/>
</dbReference>
<evidence type="ECO:0000256" key="3">
    <source>
        <dbReference type="ARBA" id="ARBA00022833"/>
    </source>
</evidence>
<dbReference type="GO" id="GO:0016846">
    <property type="term" value="F:carbon-sulfur lyase activity"/>
    <property type="evidence" value="ECO:0007669"/>
    <property type="project" value="InterPro"/>
</dbReference>
<dbReference type="STRING" id="318161.Sden_1379"/>
<dbReference type="Gene3D" id="3.90.1590.10">
    <property type="entry name" value="glutathione-dependent formaldehyde- activating enzyme (gfa)"/>
    <property type="match status" value="1"/>
</dbReference>
<evidence type="ECO:0000313" key="7">
    <source>
        <dbReference type="Proteomes" id="UP000001982"/>
    </source>
</evidence>
<comment type="similarity">
    <text evidence="1">Belongs to the Gfa family.</text>
</comment>
<name>Q12PG1_SHEDO</name>
<evidence type="ECO:0000256" key="2">
    <source>
        <dbReference type="ARBA" id="ARBA00022723"/>
    </source>
</evidence>
<sequence length="132" mass="14794">MKTIHKGACLCGEIRFTVATPLGAGDVCHCVQCRKWTGHQFANTEVPRAALSIEGEQHLKWFHSSNKVRRGFCNHCGSSLFFDPIDTVKHQWIGIALGAFESPTHTKINLHIFTAEKGDYYEITDGAKQNDY</sequence>
<feature type="domain" description="CENP-V/GFA" evidence="5">
    <location>
        <begin position="5"/>
        <end position="122"/>
    </location>
</feature>
<dbReference type="Pfam" id="PF04828">
    <property type="entry name" value="GFA"/>
    <property type="match status" value="1"/>
</dbReference>
<dbReference type="HOGENOM" id="CLU_055491_4_1_6"/>
<organism evidence="6 7">
    <name type="scientific">Shewanella denitrificans (strain OS217 / ATCC BAA-1090 / DSM 15013)</name>
    <dbReference type="NCBI Taxonomy" id="318161"/>
    <lineage>
        <taxon>Bacteria</taxon>
        <taxon>Pseudomonadati</taxon>
        <taxon>Pseudomonadota</taxon>
        <taxon>Gammaproteobacteria</taxon>
        <taxon>Alteromonadales</taxon>
        <taxon>Shewanellaceae</taxon>
        <taxon>Shewanella</taxon>
    </lineage>
</organism>
<dbReference type="EMBL" id="CP000302">
    <property type="protein sequence ID" value="ABE54665.1"/>
    <property type="molecule type" value="Genomic_DNA"/>
</dbReference>
<dbReference type="SUPFAM" id="SSF51316">
    <property type="entry name" value="Mss4-like"/>
    <property type="match status" value="1"/>
</dbReference>
<evidence type="ECO:0000313" key="6">
    <source>
        <dbReference type="EMBL" id="ABE54665.1"/>
    </source>
</evidence>
<keyword evidence="4" id="KW-0456">Lyase</keyword>
<proteinExistence type="inferred from homology"/>
<dbReference type="RefSeq" id="WP_011495823.1">
    <property type="nucleotide sequence ID" value="NC_007954.1"/>
</dbReference>
<protein>
    <submittedName>
        <fullName evidence="6">Glutathione-dependent formaldehyde-activating, GFA</fullName>
    </submittedName>
</protein>
<dbReference type="PANTHER" id="PTHR33337">
    <property type="entry name" value="GFA DOMAIN-CONTAINING PROTEIN"/>
    <property type="match status" value="1"/>
</dbReference>
<accession>Q12PG1</accession>
<evidence type="ECO:0000256" key="4">
    <source>
        <dbReference type="ARBA" id="ARBA00023239"/>
    </source>
</evidence>